<evidence type="ECO:0000256" key="13">
    <source>
        <dbReference type="ARBA" id="ARBA00022741"/>
    </source>
</evidence>
<protein>
    <recommendedName>
        <fullName evidence="7 18">ATP phosphoribosyltransferase</fullName>
        <shortName evidence="18">ATP-PRT</shortName>
        <shortName evidence="18">ATP-PRTase</shortName>
        <ecNumber evidence="6 18">2.4.2.17</ecNumber>
    </recommendedName>
</protein>
<evidence type="ECO:0000256" key="4">
    <source>
        <dbReference type="ARBA" id="ARBA00004667"/>
    </source>
</evidence>
<evidence type="ECO:0000256" key="17">
    <source>
        <dbReference type="ARBA" id="ARBA00024861"/>
    </source>
</evidence>
<evidence type="ECO:0000259" key="19">
    <source>
        <dbReference type="Pfam" id="PF01634"/>
    </source>
</evidence>
<gene>
    <name evidence="18" type="primary">hisG</name>
    <name evidence="21" type="ORF">HY912_15655</name>
</gene>
<dbReference type="InterPro" id="IPR013115">
    <property type="entry name" value="HisG_C"/>
</dbReference>
<comment type="catalytic activity">
    <reaction evidence="1 18">
        <text>1-(5-phospho-beta-D-ribosyl)-ATP + diphosphate = 5-phospho-alpha-D-ribose 1-diphosphate + ATP</text>
        <dbReference type="Rhea" id="RHEA:18473"/>
        <dbReference type="ChEBI" id="CHEBI:30616"/>
        <dbReference type="ChEBI" id="CHEBI:33019"/>
        <dbReference type="ChEBI" id="CHEBI:58017"/>
        <dbReference type="ChEBI" id="CHEBI:73183"/>
        <dbReference type="EC" id="2.4.2.17"/>
    </reaction>
</comment>
<dbReference type="GO" id="GO:0000287">
    <property type="term" value="F:magnesium ion binding"/>
    <property type="evidence" value="ECO:0007669"/>
    <property type="project" value="UniProtKB-UniRule"/>
</dbReference>
<dbReference type="GO" id="GO:0003879">
    <property type="term" value="F:ATP phosphoribosyltransferase activity"/>
    <property type="evidence" value="ECO:0007669"/>
    <property type="project" value="UniProtKB-UniRule"/>
</dbReference>
<dbReference type="Gene3D" id="3.40.190.10">
    <property type="entry name" value="Periplasmic binding protein-like II"/>
    <property type="match status" value="2"/>
</dbReference>
<evidence type="ECO:0000313" key="22">
    <source>
        <dbReference type="Proteomes" id="UP000807825"/>
    </source>
</evidence>
<evidence type="ECO:0000313" key="21">
    <source>
        <dbReference type="EMBL" id="MBI5250923.1"/>
    </source>
</evidence>
<dbReference type="InterPro" id="IPR013820">
    <property type="entry name" value="ATP_PRibTrfase_cat"/>
</dbReference>
<dbReference type="Pfam" id="PF08029">
    <property type="entry name" value="HisG_C"/>
    <property type="match status" value="1"/>
</dbReference>
<proteinExistence type="inferred from homology"/>
<dbReference type="SUPFAM" id="SSF54913">
    <property type="entry name" value="GlnB-like"/>
    <property type="match status" value="1"/>
</dbReference>
<organism evidence="21 22">
    <name type="scientific">Desulfomonile tiedjei</name>
    <dbReference type="NCBI Taxonomy" id="2358"/>
    <lineage>
        <taxon>Bacteria</taxon>
        <taxon>Pseudomonadati</taxon>
        <taxon>Thermodesulfobacteriota</taxon>
        <taxon>Desulfomonilia</taxon>
        <taxon>Desulfomonilales</taxon>
        <taxon>Desulfomonilaceae</taxon>
        <taxon>Desulfomonile</taxon>
    </lineage>
</organism>
<dbReference type="InterPro" id="IPR001348">
    <property type="entry name" value="ATP_PRibTrfase_HisG"/>
</dbReference>
<accession>A0A9D6V564</accession>
<evidence type="ECO:0000256" key="12">
    <source>
        <dbReference type="ARBA" id="ARBA00022723"/>
    </source>
</evidence>
<evidence type="ECO:0000256" key="10">
    <source>
        <dbReference type="ARBA" id="ARBA00022676"/>
    </source>
</evidence>
<dbReference type="EC" id="2.4.2.17" evidence="6 18"/>
<dbReference type="FunFam" id="3.30.70.120:FF:000002">
    <property type="entry name" value="ATP phosphoribosyltransferase"/>
    <property type="match status" value="1"/>
</dbReference>
<evidence type="ECO:0000256" key="2">
    <source>
        <dbReference type="ARBA" id="ARBA00001946"/>
    </source>
</evidence>
<evidence type="ECO:0000256" key="5">
    <source>
        <dbReference type="ARBA" id="ARBA00007955"/>
    </source>
</evidence>
<evidence type="ECO:0000256" key="1">
    <source>
        <dbReference type="ARBA" id="ARBA00000915"/>
    </source>
</evidence>
<keyword evidence="15 18" id="KW-0460">Magnesium</keyword>
<comment type="caution">
    <text evidence="21">The sequence shown here is derived from an EMBL/GenBank/DDBJ whole genome shotgun (WGS) entry which is preliminary data.</text>
</comment>
<feature type="domain" description="Histidine biosynthesis HisG C-terminal" evidence="20">
    <location>
        <begin position="218"/>
        <end position="290"/>
    </location>
</feature>
<keyword evidence="11 18" id="KW-0808">Transferase</keyword>
<dbReference type="GO" id="GO:0000105">
    <property type="term" value="P:L-histidine biosynthetic process"/>
    <property type="evidence" value="ECO:0007669"/>
    <property type="project" value="UniProtKB-UniRule"/>
</dbReference>
<keyword evidence="12 18" id="KW-0479">Metal-binding</keyword>
<evidence type="ECO:0000256" key="18">
    <source>
        <dbReference type="HAMAP-Rule" id="MF_00079"/>
    </source>
</evidence>
<evidence type="ECO:0000256" key="9">
    <source>
        <dbReference type="ARBA" id="ARBA00022605"/>
    </source>
</evidence>
<name>A0A9D6V564_9BACT</name>
<keyword evidence="13 18" id="KW-0547">Nucleotide-binding</keyword>
<dbReference type="PANTHER" id="PTHR21403">
    <property type="entry name" value="ATP PHOSPHORIBOSYLTRANSFERASE ATP-PRTASE"/>
    <property type="match status" value="1"/>
</dbReference>
<comment type="function">
    <text evidence="17 18">Catalyzes the condensation of ATP and 5-phosphoribose 1-diphosphate to form N'-(5'-phosphoribosyl)-ATP (PR-ATP). Has a crucial role in the pathway because the rate of histidine biosynthesis seems to be controlled primarily by regulation of HisG enzymatic activity.</text>
</comment>
<evidence type="ECO:0000256" key="15">
    <source>
        <dbReference type="ARBA" id="ARBA00022842"/>
    </source>
</evidence>
<reference evidence="21" key="1">
    <citation type="submission" date="2020-07" db="EMBL/GenBank/DDBJ databases">
        <title>Huge and variable diversity of episymbiotic CPR bacteria and DPANN archaea in groundwater ecosystems.</title>
        <authorList>
            <person name="He C.Y."/>
            <person name="Keren R."/>
            <person name="Whittaker M."/>
            <person name="Farag I.F."/>
            <person name="Doudna J."/>
            <person name="Cate J.H.D."/>
            <person name="Banfield J.F."/>
        </authorList>
    </citation>
    <scope>NUCLEOTIDE SEQUENCE</scope>
    <source>
        <strain evidence="21">NC_groundwater_1664_Pr3_B-0.1um_52_9</strain>
    </source>
</reference>
<dbReference type="InterPro" id="IPR011322">
    <property type="entry name" value="N-reg_PII-like_a/b"/>
</dbReference>
<comment type="cofactor">
    <cofactor evidence="2 18">
        <name>Mg(2+)</name>
        <dbReference type="ChEBI" id="CHEBI:18420"/>
    </cofactor>
</comment>
<evidence type="ECO:0000256" key="16">
    <source>
        <dbReference type="ARBA" id="ARBA00023102"/>
    </source>
</evidence>
<evidence type="ECO:0000259" key="20">
    <source>
        <dbReference type="Pfam" id="PF08029"/>
    </source>
</evidence>
<keyword evidence="9 18" id="KW-0028">Amino-acid biosynthesis</keyword>
<dbReference type="FunFam" id="3.40.190.10:FF:000258">
    <property type="entry name" value="ATP phosphoribosyltransferase"/>
    <property type="match status" value="1"/>
</dbReference>
<keyword evidence="10 18" id="KW-0328">Glycosyltransferase</keyword>
<dbReference type="NCBIfam" id="TIGR03455">
    <property type="entry name" value="HisG_C-term"/>
    <property type="match status" value="1"/>
</dbReference>
<dbReference type="NCBIfam" id="TIGR00070">
    <property type="entry name" value="hisG"/>
    <property type="match status" value="1"/>
</dbReference>
<dbReference type="Gene3D" id="3.30.70.120">
    <property type="match status" value="1"/>
</dbReference>
<dbReference type="EMBL" id="JACRDE010000408">
    <property type="protein sequence ID" value="MBI5250923.1"/>
    <property type="molecule type" value="Genomic_DNA"/>
</dbReference>
<comment type="subcellular location">
    <subcellularLocation>
        <location evidence="3 18">Cytoplasm</location>
    </subcellularLocation>
</comment>
<dbReference type="CDD" id="cd13593">
    <property type="entry name" value="PBP2_HisGL3"/>
    <property type="match status" value="1"/>
</dbReference>
<dbReference type="AlphaFoldDB" id="A0A9D6V564"/>
<keyword evidence="14 18" id="KW-0067">ATP-binding</keyword>
<evidence type="ECO:0000256" key="3">
    <source>
        <dbReference type="ARBA" id="ARBA00004496"/>
    </source>
</evidence>
<feature type="domain" description="ATP phosphoribosyltransferase catalytic" evidence="19">
    <location>
        <begin position="52"/>
        <end position="213"/>
    </location>
</feature>
<dbReference type="HAMAP" id="MF_00079">
    <property type="entry name" value="HisG_Long"/>
    <property type="match status" value="1"/>
</dbReference>
<dbReference type="InterPro" id="IPR020621">
    <property type="entry name" value="ATP-PRT_HisG_long"/>
</dbReference>
<evidence type="ECO:0000256" key="8">
    <source>
        <dbReference type="ARBA" id="ARBA00022490"/>
    </source>
</evidence>
<sequence>MTKEPLKLVIPKGSLEQATIDLFKRAGWNISISPRNYFPSVDDDEIIMARLRAQEISRYVEAGTFDAGLTGKDWILENGSDVKVIDDLVYSKVSQNPARWVLAVDGESRYNAPEDLAGKRIATELVKFTQRYFAERNIPVEVEFSWGSTEAKVKEGVVDAIVDVTETGSTLRANGLRIIHHLLTTNTQFIANRKAYEDPFKREKIEQIHMLLQAALEARKMVMLKMNCPKESLDTVVSLLPSLDAPTVAGLYKSDWFAVESVVSEEVVRSIIPKLLRAGARGIIEYSLNKVL</sequence>
<dbReference type="GO" id="GO:0005524">
    <property type="term" value="F:ATP binding"/>
    <property type="evidence" value="ECO:0007669"/>
    <property type="project" value="UniProtKB-KW"/>
</dbReference>
<evidence type="ECO:0000256" key="11">
    <source>
        <dbReference type="ARBA" id="ARBA00022679"/>
    </source>
</evidence>
<dbReference type="GO" id="GO:0005737">
    <property type="term" value="C:cytoplasm"/>
    <property type="evidence" value="ECO:0007669"/>
    <property type="project" value="UniProtKB-SubCell"/>
</dbReference>
<dbReference type="PANTHER" id="PTHR21403:SF10">
    <property type="entry name" value="ATP PHOSPHORIBOSYLTRANSFERASE"/>
    <property type="match status" value="1"/>
</dbReference>
<keyword evidence="16 18" id="KW-0368">Histidine biosynthesis</keyword>
<dbReference type="SUPFAM" id="SSF53850">
    <property type="entry name" value="Periplasmic binding protein-like II"/>
    <property type="match status" value="1"/>
</dbReference>
<dbReference type="Proteomes" id="UP000807825">
    <property type="component" value="Unassembled WGS sequence"/>
</dbReference>
<evidence type="ECO:0000256" key="7">
    <source>
        <dbReference type="ARBA" id="ARBA00020998"/>
    </source>
</evidence>
<evidence type="ECO:0000256" key="14">
    <source>
        <dbReference type="ARBA" id="ARBA00022840"/>
    </source>
</evidence>
<dbReference type="Pfam" id="PF01634">
    <property type="entry name" value="HisG"/>
    <property type="match status" value="1"/>
</dbReference>
<dbReference type="InterPro" id="IPR015867">
    <property type="entry name" value="N-reg_PII/ATP_PRibTrfase_C"/>
</dbReference>
<comment type="similarity">
    <text evidence="5 18">Belongs to the ATP phosphoribosyltransferase family. Long subfamily.</text>
</comment>
<evidence type="ECO:0000256" key="6">
    <source>
        <dbReference type="ARBA" id="ARBA00011946"/>
    </source>
</evidence>
<comment type="pathway">
    <text evidence="4 18">Amino-acid biosynthesis; L-histidine biosynthesis; L-histidine from 5-phospho-alpha-D-ribose 1-diphosphate: step 1/9.</text>
</comment>
<keyword evidence="8 18" id="KW-0963">Cytoplasm</keyword>
<comment type="activity regulation">
    <text evidence="18">Feedback inhibited by histidine.</text>
</comment>